<evidence type="ECO:0000313" key="2">
    <source>
        <dbReference type="EMBL" id="RRT45597.1"/>
    </source>
</evidence>
<comment type="caution">
    <text evidence="2">The sequence shown here is derived from an EMBL/GenBank/DDBJ whole genome shotgun (WGS) entry which is preliminary data.</text>
</comment>
<name>A0A426Y1D9_ENSVE</name>
<gene>
    <name evidence="2" type="ORF">B296_00020381</name>
</gene>
<organism evidence="2 3">
    <name type="scientific">Ensete ventricosum</name>
    <name type="common">Abyssinian banana</name>
    <name type="synonym">Musa ensete</name>
    <dbReference type="NCBI Taxonomy" id="4639"/>
    <lineage>
        <taxon>Eukaryota</taxon>
        <taxon>Viridiplantae</taxon>
        <taxon>Streptophyta</taxon>
        <taxon>Embryophyta</taxon>
        <taxon>Tracheophyta</taxon>
        <taxon>Spermatophyta</taxon>
        <taxon>Magnoliopsida</taxon>
        <taxon>Liliopsida</taxon>
        <taxon>Zingiberales</taxon>
        <taxon>Musaceae</taxon>
        <taxon>Ensete</taxon>
    </lineage>
</organism>
<evidence type="ECO:0000256" key="1">
    <source>
        <dbReference type="SAM" id="MobiDB-lite"/>
    </source>
</evidence>
<sequence length="122" mass="12626">MGLGRSWAGEVPPLSYPTGASGSSDGADGSLPLDRERDSPSPGRDLCLLVSTFTFFWRLTASSAYSGGETTDLFNEAFGASLAGDAPTSRAVGRVGGTLPLVTFGIPRSSPRSIRSVFQPIG</sequence>
<feature type="region of interest" description="Disordered" evidence="1">
    <location>
        <begin position="1"/>
        <end position="44"/>
    </location>
</feature>
<dbReference type="EMBL" id="AMZH03015729">
    <property type="protein sequence ID" value="RRT45597.1"/>
    <property type="molecule type" value="Genomic_DNA"/>
</dbReference>
<accession>A0A426Y1D9</accession>
<reference evidence="2 3" key="1">
    <citation type="journal article" date="2014" name="Agronomy (Basel)">
        <title>A Draft Genome Sequence for Ensete ventricosum, the Drought-Tolerant Tree Against Hunger.</title>
        <authorList>
            <person name="Harrison J."/>
            <person name="Moore K.A."/>
            <person name="Paszkiewicz K."/>
            <person name="Jones T."/>
            <person name="Grant M."/>
            <person name="Ambacheew D."/>
            <person name="Muzemil S."/>
            <person name="Studholme D.J."/>
        </authorList>
    </citation>
    <scope>NUCLEOTIDE SEQUENCE [LARGE SCALE GENOMIC DNA]</scope>
</reference>
<evidence type="ECO:0000313" key="3">
    <source>
        <dbReference type="Proteomes" id="UP000287651"/>
    </source>
</evidence>
<dbReference type="Proteomes" id="UP000287651">
    <property type="component" value="Unassembled WGS sequence"/>
</dbReference>
<proteinExistence type="predicted"/>
<dbReference type="AlphaFoldDB" id="A0A426Y1D9"/>
<feature type="compositionally biased region" description="Low complexity" evidence="1">
    <location>
        <begin position="19"/>
        <end position="30"/>
    </location>
</feature>
<protein>
    <submittedName>
        <fullName evidence="2">Uncharacterized protein</fullName>
    </submittedName>
</protein>